<evidence type="ECO:0000259" key="9">
    <source>
        <dbReference type="Pfam" id="PF04324"/>
    </source>
</evidence>
<keyword evidence="5" id="KW-0408">Iron</keyword>
<dbReference type="PANTHER" id="PTHR37424">
    <property type="entry name" value="BACTERIOFERRITIN-ASSOCIATED FERREDOXIN"/>
    <property type="match status" value="1"/>
</dbReference>
<gene>
    <name evidence="10" type="ORF">LZC95_31775</name>
</gene>
<evidence type="ECO:0000256" key="7">
    <source>
        <dbReference type="ARBA" id="ARBA00039386"/>
    </source>
</evidence>
<evidence type="ECO:0000256" key="2">
    <source>
        <dbReference type="ARBA" id="ARBA00022714"/>
    </source>
</evidence>
<dbReference type="InterPro" id="IPR041854">
    <property type="entry name" value="BFD-like_2Fe2S-bd_dom_sf"/>
</dbReference>
<keyword evidence="4" id="KW-0249">Electron transport</keyword>
<sequence length="68" mass="7275">MFVCICNAVTESEVRAAIHEGARSREEVTQACQAGGDCGSCHHMIEEMVEEHEELISAASLVRAPCAA</sequence>
<keyword evidence="6" id="KW-0411">Iron-sulfur</keyword>
<dbReference type="InterPro" id="IPR007419">
    <property type="entry name" value="BFD-like_2Fe2S-bd_dom"/>
</dbReference>
<evidence type="ECO:0000256" key="5">
    <source>
        <dbReference type="ARBA" id="ARBA00023004"/>
    </source>
</evidence>
<keyword evidence="2" id="KW-0001">2Fe-2S</keyword>
<evidence type="ECO:0000256" key="8">
    <source>
        <dbReference type="ARBA" id="ARBA00046332"/>
    </source>
</evidence>
<dbReference type="Gene3D" id="1.10.10.1100">
    <property type="entry name" value="BFD-like [2Fe-2S]-binding domain"/>
    <property type="match status" value="1"/>
</dbReference>
<evidence type="ECO:0000256" key="1">
    <source>
        <dbReference type="ARBA" id="ARBA00022448"/>
    </source>
</evidence>
<dbReference type="Pfam" id="PF04324">
    <property type="entry name" value="Fer2_BFD"/>
    <property type="match status" value="1"/>
</dbReference>
<proteinExistence type="inferred from homology"/>
<protein>
    <recommendedName>
        <fullName evidence="7">Bacterioferritin-associated ferredoxin</fullName>
    </recommendedName>
</protein>
<dbReference type="InterPro" id="IPR052371">
    <property type="entry name" value="BFD-associated_ferredoxin"/>
</dbReference>
<evidence type="ECO:0000256" key="6">
    <source>
        <dbReference type="ARBA" id="ARBA00023014"/>
    </source>
</evidence>
<dbReference type="PANTHER" id="PTHR37424:SF1">
    <property type="entry name" value="BACTERIOFERRITIN-ASSOCIATED FERREDOXIN"/>
    <property type="match status" value="1"/>
</dbReference>
<reference evidence="10 11" key="1">
    <citation type="submission" date="2021-12" db="EMBL/GenBank/DDBJ databases">
        <title>Discovery of the Pendulisporaceae a myxobacterial family with distinct sporulation behavior and unique specialized metabolism.</title>
        <authorList>
            <person name="Garcia R."/>
            <person name="Popoff A."/>
            <person name="Bader C.D."/>
            <person name="Loehr J."/>
            <person name="Walesch S."/>
            <person name="Walt C."/>
            <person name="Boldt J."/>
            <person name="Bunk B."/>
            <person name="Haeckl F.J.F.P.J."/>
            <person name="Gunesch A.P."/>
            <person name="Birkelbach J."/>
            <person name="Nuebel U."/>
            <person name="Pietschmann T."/>
            <person name="Bach T."/>
            <person name="Mueller R."/>
        </authorList>
    </citation>
    <scope>NUCLEOTIDE SEQUENCE [LARGE SCALE GENOMIC DNA]</scope>
    <source>
        <strain evidence="10 11">MSr12523</strain>
    </source>
</reference>
<feature type="domain" description="BFD-like [2Fe-2S]-binding" evidence="9">
    <location>
        <begin position="3"/>
        <end position="51"/>
    </location>
</feature>
<evidence type="ECO:0000256" key="4">
    <source>
        <dbReference type="ARBA" id="ARBA00022982"/>
    </source>
</evidence>
<keyword evidence="1" id="KW-0813">Transport</keyword>
<evidence type="ECO:0000313" key="10">
    <source>
        <dbReference type="EMBL" id="WXA91020.1"/>
    </source>
</evidence>
<dbReference type="EMBL" id="CP089982">
    <property type="protein sequence ID" value="WXA91020.1"/>
    <property type="molecule type" value="Genomic_DNA"/>
</dbReference>
<keyword evidence="11" id="KW-1185">Reference proteome</keyword>
<evidence type="ECO:0000313" key="11">
    <source>
        <dbReference type="Proteomes" id="UP001379533"/>
    </source>
</evidence>
<name>A0ABZ2JX12_9BACT</name>
<dbReference type="Proteomes" id="UP001379533">
    <property type="component" value="Chromosome"/>
</dbReference>
<dbReference type="RefSeq" id="WP_394841640.1">
    <property type="nucleotide sequence ID" value="NZ_CP089982.1"/>
</dbReference>
<accession>A0ABZ2JX12</accession>
<keyword evidence="3" id="KW-0479">Metal-binding</keyword>
<evidence type="ECO:0000256" key="3">
    <source>
        <dbReference type="ARBA" id="ARBA00022723"/>
    </source>
</evidence>
<comment type="similarity">
    <text evidence="8">Belongs to the Bfd family.</text>
</comment>
<organism evidence="10 11">
    <name type="scientific">Pendulispora brunnea</name>
    <dbReference type="NCBI Taxonomy" id="2905690"/>
    <lineage>
        <taxon>Bacteria</taxon>
        <taxon>Pseudomonadati</taxon>
        <taxon>Myxococcota</taxon>
        <taxon>Myxococcia</taxon>
        <taxon>Myxococcales</taxon>
        <taxon>Sorangiineae</taxon>
        <taxon>Pendulisporaceae</taxon>
        <taxon>Pendulispora</taxon>
    </lineage>
</organism>